<dbReference type="CDD" id="cd00130">
    <property type="entry name" value="PAS"/>
    <property type="match status" value="3"/>
</dbReference>
<evidence type="ECO:0000313" key="7">
    <source>
        <dbReference type="EMBL" id="MFC7255779.1"/>
    </source>
</evidence>
<feature type="domain" description="PAC" evidence="6">
    <location>
        <begin position="339"/>
        <end position="390"/>
    </location>
</feature>
<dbReference type="Gene3D" id="3.30.450.20">
    <property type="entry name" value="PAS domain"/>
    <property type="match status" value="3"/>
</dbReference>
<keyword evidence="2" id="KW-0288">FMN</keyword>
<dbReference type="InterPro" id="IPR003594">
    <property type="entry name" value="HATPase_dom"/>
</dbReference>
<dbReference type="Gene3D" id="2.10.70.100">
    <property type="match status" value="1"/>
</dbReference>
<dbReference type="RefSeq" id="WP_379704060.1">
    <property type="nucleotide sequence ID" value="NZ_JBHTAT010000001.1"/>
</dbReference>
<dbReference type="AlphaFoldDB" id="A0ABD5ZZM5"/>
<evidence type="ECO:0000259" key="4">
    <source>
        <dbReference type="PROSITE" id="PS50109"/>
    </source>
</evidence>
<comment type="caution">
    <text evidence="7">The sequence shown here is derived from an EMBL/GenBank/DDBJ whole genome shotgun (WGS) entry which is preliminary data.</text>
</comment>
<keyword evidence="1" id="KW-0285">Flavoprotein</keyword>
<feature type="domain" description="Histidine kinase" evidence="4">
    <location>
        <begin position="519"/>
        <end position="722"/>
    </location>
</feature>
<feature type="domain" description="PAC" evidence="6">
    <location>
        <begin position="218"/>
        <end position="269"/>
    </location>
</feature>
<dbReference type="Proteomes" id="UP001596434">
    <property type="component" value="Unassembled WGS sequence"/>
</dbReference>
<organism evidence="7 8">
    <name type="scientific">Haloplanus litoreus</name>
    <dbReference type="NCBI Taxonomy" id="767515"/>
    <lineage>
        <taxon>Archaea</taxon>
        <taxon>Methanobacteriati</taxon>
        <taxon>Methanobacteriota</taxon>
        <taxon>Stenosarchaea group</taxon>
        <taxon>Halobacteria</taxon>
        <taxon>Halobacteriales</taxon>
        <taxon>Haloferacaceae</taxon>
        <taxon>Haloplanus</taxon>
    </lineage>
</organism>
<dbReference type="SUPFAM" id="SSF55785">
    <property type="entry name" value="PYP-like sensor domain (PAS domain)"/>
    <property type="match status" value="3"/>
</dbReference>
<gene>
    <name evidence="7" type="ORF">ACFQKE_10835</name>
</gene>
<dbReference type="PROSITE" id="PS50109">
    <property type="entry name" value="HIS_KIN"/>
    <property type="match status" value="1"/>
</dbReference>
<dbReference type="PROSITE" id="PS50113">
    <property type="entry name" value="PAC"/>
    <property type="match status" value="3"/>
</dbReference>
<keyword evidence="8" id="KW-1185">Reference proteome</keyword>
<dbReference type="Pfam" id="PF08447">
    <property type="entry name" value="PAS_3"/>
    <property type="match status" value="1"/>
</dbReference>
<dbReference type="InterPro" id="IPR001610">
    <property type="entry name" value="PAC"/>
</dbReference>
<dbReference type="SMART" id="SM00387">
    <property type="entry name" value="HATPase_c"/>
    <property type="match status" value="1"/>
</dbReference>
<dbReference type="InterPro" id="IPR005467">
    <property type="entry name" value="His_kinase_dom"/>
</dbReference>
<dbReference type="CDD" id="cd16936">
    <property type="entry name" value="HATPase_RsbW-like"/>
    <property type="match status" value="1"/>
</dbReference>
<dbReference type="PANTHER" id="PTHR47429">
    <property type="entry name" value="PROTEIN TWIN LOV 1"/>
    <property type="match status" value="1"/>
</dbReference>
<dbReference type="Pfam" id="PF02518">
    <property type="entry name" value="HATPase_c"/>
    <property type="match status" value="1"/>
</dbReference>
<dbReference type="InterPro" id="IPR000700">
    <property type="entry name" value="PAS-assoc_C"/>
</dbReference>
<evidence type="ECO:0000259" key="5">
    <source>
        <dbReference type="PROSITE" id="PS50112"/>
    </source>
</evidence>
<evidence type="ECO:0000313" key="8">
    <source>
        <dbReference type="Proteomes" id="UP001596434"/>
    </source>
</evidence>
<evidence type="ECO:0000256" key="3">
    <source>
        <dbReference type="ARBA" id="ARBA00022991"/>
    </source>
</evidence>
<dbReference type="Gene3D" id="3.30.565.10">
    <property type="entry name" value="Histidine kinase-like ATPase, C-terminal domain"/>
    <property type="match status" value="1"/>
</dbReference>
<dbReference type="PROSITE" id="PS50112">
    <property type="entry name" value="PAS"/>
    <property type="match status" value="2"/>
</dbReference>
<dbReference type="InterPro" id="IPR013655">
    <property type="entry name" value="PAS_fold_3"/>
</dbReference>
<accession>A0ABD5ZZM5</accession>
<feature type="domain" description="PAS" evidence="5">
    <location>
        <begin position="387"/>
        <end position="458"/>
    </location>
</feature>
<protein>
    <submittedName>
        <fullName evidence="7">PAS domain S-box protein</fullName>
    </submittedName>
</protein>
<reference evidence="7 8" key="1">
    <citation type="journal article" date="2019" name="Int. J. Syst. Evol. Microbiol.">
        <title>The Global Catalogue of Microorganisms (GCM) 10K type strain sequencing project: providing services to taxonomists for standard genome sequencing and annotation.</title>
        <authorList>
            <consortium name="The Broad Institute Genomics Platform"/>
            <consortium name="The Broad Institute Genome Sequencing Center for Infectious Disease"/>
            <person name="Wu L."/>
            <person name="Ma J."/>
        </authorList>
    </citation>
    <scope>NUCLEOTIDE SEQUENCE [LARGE SCALE GENOMIC DNA]</scope>
    <source>
        <strain evidence="7 8">GX21</strain>
    </source>
</reference>
<dbReference type="SMART" id="SM00091">
    <property type="entry name" value="PAS"/>
    <property type="match status" value="3"/>
</dbReference>
<dbReference type="NCBIfam" id="TIGR00229">
    <property type="entry name" value="sensory_box"/>
    <property type="match status" value="3"/>
</dbReference>
<dbReference type="InterPro" id="IPR035965">
    <property type="entry name" value="PAS-like_dom_sf"/>
</dbReference>
<dbReference type="PANTHER" id="PTHR47429:SF2">
    <property type="entry name" value="PROTEIN TWIN LOV 1"/>
    <property type="match status" value="1"/>
</dbReference>
<feature type="domain" description="PAC" evidence="6">
    <location>
        <begin position="463"/>
        <end position="515"/>
    </location>
</feature>
<dbReference type="InterPro" id="IPR036890">
    <property type="entry name" value="HATPase_C_sf"/>
</dbReference>
<feature type="domain" description="PAS" evidence="5">
    <location>
        <begin position="266"/>
        <end position="312"/>
    </location>
</feature>
<dbReference type="Pfam" id="PF13426">
    <property type="entry name" value="PAS_9"/>
    <property type="match status" value="2"/>
</dbReference>
<proteinExistence type="predicted"/>
<sequence length="722" mass="81136">MRESRSRVLPLIADSGNRQLLEKWIDDHPSYESVDVSGDIEDADFDVCIIDKGAFQEHLDALRAKKAAAAPVLLPYLLLLPESGADIIESDAGQLADNVVTETIDEIVSLPIQQAELSWRLEALLRLRNQSLTLRERERELERQVDLFEKAQDIADVGAWEYDIEAEEGWWTDEVRRIHALPDDTTPSPELSLQHFHPEDRSIVEEAFETAVEECEPYDIEARIIDAEDNQRWVRTRGEPQYEDGELARVRGTIQDITERKERELDLQRIKQAVESAGHAILITDPDGRIEYVNSGFEETTGFTQAEVVGKTPHVLNSGEMSDGYFEDFWNTILSGEVWAEEIVNRRKNGETYTAMQTVAPVTDGDEIHALVAVQDDITERKEREETLERRTQAIDEAPVGITITDPEREDNPMIYVNDAFVDLTGYTRAEAVGENCRFLQGESTDPDQVAEIREAIDAEEPISIELKNYRKDGTEFWNHLEIAPVRDDAGAVVNYIGFQQDVTGRKERQRQLEVLDRVLRHNLRNDMNVVRGRAETIHAETSGEVAASAEKIVDTSDQLIELAEKERQITELLREHPAHDQIKVCDRVQDVVSSVGSEHPDATIAVECPDGVTVEAMPQFGQAITELVTNAVIHNDSPSPEITVTVTQTDETVRIAIADSGPRIPEMERDLLVDQPEQTPLYHGSGLGLWLVKLITARSGGTITVEENSPAGNIVRIELSR</sequence>
<dbReference type="SUPFAM" id="SSF55874">
    <property type="entry name" value="ATPase domain of HSP90 chaperone/DNA topoisomerase II/histidine kinase"/>
    <property type="match status" value="1"/>
</dbReference>
<keyword evidence="3" id="KW-0157">Chromophore</keyword>
<evidence type="ECO:0000259" key="6">
    <source>
        <dbReference type="PROSITE" id="PS50113"/>
    </source>
</evidence>
<dbReference type="InterPro" id="IPR000014">
    <property type="entry name" value="PAS"/>
</dbReference>
<name>A0ABD5ZZM5_9EURY</name>
<evidence type="ECO:0000256" key="1">
    <source>
        <dbReference type="ARBA" id="ARBA00022630"/>
    </source>
</evidence>
<dbReference type="SMART" id="SM00086">
    <property type="entry name" value="PAC"/>
    <property type="match status" value="3"/>
</dbReference>
<evidence type="ECO:0000256" key="2">
    <source>
        <dbReference type="ARBA" id="ARBA00022643"/>
    </source>
</evidence>
<dbReference type="EMBL" id="JBHTAT010000001">
    <property type="protein sequence ID" value="MFC7255779.1"/>
    <property type="molecule type" value="Genomic_DNA"/>
</dbReference>